<dbReference type="AlphaFoldDB" id="A0A5C3KGC4"/>
<sequence length="560" mass="61261">MPRSSSSPNHDNASVAGSSSSQPPQSCQGDIPPFFYKFPVPVDEYEDGSPVSPRRFSEPSSPGPASPSEDLTRKDDLFVYPPLGPEVGRDVAIDGSVTIVRGEVPGDWLFQMLRDLRAERRKLVKEVNTLQSEVKAAAYTHKVLQVHLKAEQEATDDMIKVLRQTIDPSRVKEAMEIVTEDLDGSSDDESDGSGDADDDNASSGSSDSSPGPSPKGHQHNSILGKRPREEQDSDNELEDELEVERSLDISQDDIPSPRKRQRLEGSPISASVSASTSTSSTSNSDLYSDDAASSMPFSEMEFRSDDSDTSDDRYTSSEGPVHNSSGSELSVASDFVPTVEDNGELGIVFATFPNGETRRWGRVLAIQPSEGEDEPPTPALTEDELFALLDATSDDGDEAPEADTSFYDDTPTGYRPDSPEFDGEFRRPAMPVRFRPGFAAPTRVQGPGGTIYTVEFSDPAFHQHNSQPGPIRVGPSELTLQFPPRRNSGTFSDAVASSSRRSPGTGQSSETRMVLRRRTAPLKRHFSHVYQDRHGNVWEEDETPEDYDPEQERGGRGGRR</sequence>
<feature type="compositionally biased region" description="Basic and acidic residues" evidence="1">
    <location>
        <begin position="300"/>
        <end position="315"/>
    </location>
</feature>
<feature type="region of interest" description="Disordered" evidence="1">
    <location>
        <begin position="390"/>
        <end position="426"/>
    </location>
</feature>
<evidence type="ECO:0000313" key="2">
    <source>
        <dbReference type="EMBL" id="TFK19229.1"/>
    </source>
</evidence>
<proteinExistence type="predicted"/>
<dbReference type="EMBL" id="ML210352">
    <property type="protein sequence ID" value="TFK19229.1"/>
    <property type="molecule type" value="Genomic_DNA"/>
</dbReference>
<feature type="compositionally biased region" description="Basic residues" evidence="1">
    <location>
        <begin position="514"/>
        <end position="527"/>
    </location>
</feature>
<feature type="region of interest" description="Disordered" evidence="1">
    <location>
        <begin position="1"/>
        <end position="75"/>
    </location>
</feature>
<feature type="compositionally biased region" description="Low complexity" evidence="1">
    <location>
        <begin position="201"/>
        <end position="210"/>
    </location>
</feature>
<reference evidence="2 3" key="1">
    <citation type="journal article" date="2019" name="Nat. Ecol. Evol.">
        <title>Megaphylogeny resolves global patterns of mushroom evolution.</title>
        <authorList>
            <person name="Varga T."/>
            <person name="Krizsan K."/>
            <person name="Foldi C."/>
            <person name="Dima B."/>
            <person name="Sanchez-Garcia M."/>
            <person name="Sanchez-Ramirez S."/>
            <person name="Szollosi G.J."/>
            <person name="Szarkandi J.G."/>
            <person name="Papp V."/>
            <person name="Albert L."/>
            <person name="Andreopoulos W."/>
            <person name="Angelini C."/>
            <person name="Antonin V."/>
            <person name="Barry K.W."/>
            <person name="Bougher N.L."/>
            <person name="Buchanan P."/>
            <person name="Buyck B."/>
            <person name="Bense V."/>
            <person name="Catcheside P."/>
            <person name="Chovatia M."/>
            <person name="Cooper J."/>
            <person name="Damon W."/>
            <person name="Desjardin D."/>
            <person name="Finy P."/>
            <person name="Geml J."/>
            <person name="Haridas S."/>
            <person name="Hughes K."/>
            <person name="Justo A."/>
            <person name="Karasinski D."/>
            <person name="Kautmanova I."/>
            <person name="Kiss B."/>
            <person name="Kocsube S."/>
            <person name="Kotiranta H."/>
            <person name="LaButti K.M."/>
            <person name="Lechner B.E."/>
            <person name="Liimatainen K."/>
            <person name="Lipzen A."/>
            <person name="Lukacs Z."/>
            <person name="Mihaltcheva S."/>
            <person name="Morgado L.N."/>
            <person name="Niskanen T."/>
            <person name="Noordeloos M.E."/>
            <person name="Ohm R.A."/>
            <person name="Ortiz-Santana B."/>
            <person name="Ovrebo C."/>
            <person name="Racz N."/>
            <person name="Riley R."/>
            <person name="Savchenko A."/>
            <person name="Shiryaev A."/>
            <person name="Soop K."/>
            <person name="Spirin V."/>
            <person name="Szebenyi C."/>
            <person name="Tomsovsky M."/>
            <person name="Tulloss R.E."/>
            <person name="Uehling J."/>
            <person name="Grigoriev I.V."/>
            <person name="Vagvolgyi C."/>
            <person name="Papp T."/>
            <person name="Martin F.M."/>
            <person name="Miettinen O."/>
            <person name="Hibbett D.S."/>
            <person name="Nagy L.G."/>
        </authorList>
    </citation>
    <scope>NUCLEOTIDE SEQUENCE [LARGE SCALE GENOMIC DNA]</scope>
    <source>
        <strain evidence="2 3">CBS 121175</strain>
    </source>
</reference>
<accession>A0A5C3KGC4</accession>
<keyword evidence="3" id="KW-1185">Reference proteome</keyword>
<feature type="compositionally biased region" description="Low complexity" evidence="1">
    <location>
        <begin position="269"/>
        <end position="284"/>
    </location>
</feature>
<protein>
    <submittedName>
        <fullName evidence="2">Uncharacterized protein</fullName>
    </submittedName>
</protein>
<organism evidence="2 3">
    <name type="scientific">Coprinopsis marcescibilis</name>
    <name type="common">Agaric fungus</name>
    <name type="synonym">Psathyrella marcescibilis</name>
    <dbReference type="NCBI Taxonomy" id="230819"/>
    <lineage>
        <taxon>Eukaryota</taxon>
        <taxon>Fungi</taxon>
        <taxon>Dikarya</taxon>
        <taxon>Basidiomycota</taxon>
        <taxon>Agaricomycotina</taxon>
        <taxon>Agaricomycetes</taxon>
        <taxon>Agaricomycetidae</taxon>
        <taxon>Agaricales</taxon>
        <taxon>Agaricineae</taxon>
        <taxon>Psathyrellaceae</taxon>
        <taxon>Coprinopsis</taxon>
    </lineage>
</organism>
<feature type="compositionally biased region" description="Acidic residues" evidence="1">
    <location>
        <begin position="179"/>
        <end position="200"/>
    </location>
</feature>
<feature type="region of interest" description="Disordered" evidence="1">
    <location>
        <begin position="456"/>
        <end position="560"/>
    </location>
</feature>
<dbReference type="Proteomes" id="UP000307440">
    <property type="component" value="Unassembled WGS sequence"/>
</dbReference>
<evidence type="ECO:0000313" key="3">
    <source>
        <dbReference type="Proteomes" id="UP000307440"/>
    </source>
</evidence>
<feature type="compositionally biased region" description="Polar residues" evidence="1">
    <location>
        <begin position="1"/>
        <end position="17"/>
    </location>
</feature>
<feature type="compositionally biased region" description="Acidic residues" evidence="1">
    <location>
        <begin position="231"/>
        <end position="242"/>
    </location>
</feature>
<feature type="region of interest" description="Disordered" evidence="1">
    <location>
        <begin position="179"/>
        <end position="335"/>
    </location>
</feature>
<feature type="compositionally biased region" description="Acidic residues" evidence="1">
    <location>
        <begin position="538"/>
        <end position="549"/>
    </location>
</feature>
<feature type="compositionally biased region" description="Basic and acidic residues" evidence="1">
    <location>
        <begin position="550"/>
        <end position="560"/>
    </location>
</feature>
<evidence type="ECO:0000256" key="1">
    <source>
        <dbReference type="SAM" id="MobiDB-lite"/>
    </source>
</evidence>
<gene>
    <name evidence="2" type="ORF">FA15DRAFT_709158</name>
</gene>
<name>A0A5C3KGC4_COPMA</name>
<feature type="compositionally biased region" description="Acidic residues" evidence="1">
    <location>
        <begin position="392"/>
        <end position="401"/>
    </location>
</feature>
<feature type="compositionally biased region" description="Polar residues" evidence="1">
    <location>
        <begin position="487"/>
        <end position="511"/>
    </location>
</feature>